<dbReference type="RefSeq" id="WP_158060276.1">
    <property type="nucleotide sequence ID" value="NZ_CP044427.1"/>
</dbReference>
<dbReference type="SMART" id="SM00418">
    <property type="entry name" value="HTH_ARSR"/>
    <property type="match status" value="1"/>
</dbReference>
<dbReference type="Gene3D" id="1.10.10.10">
    <property type="entry name" value="Winged helix-like DNA-binding domain superfamily/Winged helix DNA-binding domain"/>
    <property type="match status" value="1"/>
</dbReference>
<protein>
    <submittedName>
        <fullName evidence="4">Helix-turn-helix transcriptional regulator</fullName>
    </submittedName>
</protein>
<feature type="domain" description="HTH arsR-type" evidence="3">
    <location>
        <begin position="10"/>
        <end position="120"/>
    </location>
</feature>
<proteinExistence type="predicted"/>
<dbReference type="EMBL" id="CP044427">
    <property type="protein sequence ID" value="QFG67884.1"/>
    <property type="molecule type" value="Genomic_DNA"/>
</dbReference>
<keyword evidence="5" id="KW-1185">Reference proteome</keyword>
<dbReference type="InterPro" id="IPR036390">
    <property type="entry name" value="WH_DNA-bd_sf"/>
</dbReference>
<dbReference type="Proteomes" id="UP000326546">
    <property type="component" value="Chromosome"/>
</dbReference>
<accession>A0A5J6V3K0</accession>
<gene>
    <name evidence="4" type="ORF">FY030_03325</name>
</gene>
<dbReference type="OrthoDB" id="7945987at2"/>
<feature type="region of interest" description="Disordered" evidence="2">
    <location>
        <begin position="192"/>
        <end position="214"/>
    </location>
</feature>
<evidence type="ECO:0000259" key="3">
    <source>
        <dbReference type="SMART" id="SM00418"/>
    </source>
</evidence>
<dbReference type="GO" id="GO:0003700">
    <property type="term" value="F:DNA-binding transcription factor activity"/>
    <property type="evidence" value="ECO:0007669"/>
    <property type="project" value="InterPro"/>
</dbReference>
<dbReference type="AlphaFoldDB" id="A0A5J6V3K0"/>
<dbReference type="SUPFAM" id="SSF46785">
    <property type="entry name" value="Winged helix' DNA-binding domain"/>
    <property type="match status" value="1"/>
</dbReference>
<evidence type="ECO:0000313" key="5">
    <source>
        <dbReference type="Proteomes" id="UP000326546"/>
    </source>
</evidence>
<dbReference type="KEGG" id="serw:FY030_03325"/>
<dbReference type="InterPro" id="IPR001845">
    <property type="entry name" value="HTH_ArsR_DNA-bd_dom"/>
</dbReference>
<evidence type="ECO:0000313" key="4">
    <source>
        <dbReference type="EMBL" id="QFG67884.1"/>
    </source>
</evidence>
<dbReference type="Pfam" id="PF12840">
    <property type="entry name" value="HTH_20"/>
    <property type="match status" value="1"/>
</dbReference>
<reference evidence="4 5" key="1">
    <citation type="submission" date="2019-09" db="EMBL/GenBank/DDBJ databases">
        <title>Serinicoccus pratensis sp. nov., isolated from meadow soil.</title>
        <authorList>
            <person name="Zhang W."/>
        </authorList>
    </citation>
    <scope>NUCLEOTIDE SEQUENCE [LARGE SCALE GENOMIC DNA]</scope>
    <source>
        <strain evidence="4 5">W204</strain>
    </source>
</reference>
<name>A0A5J6V3K0_9MICO</name>
<evidence type="ECO:0000256" key="2">
    <source>
        <dbReference type="SAM" id="MobiDB-lite"/>
    </source>
</evidence>
<evidence type="ECO:0000256" key="1">
    <source>
        <dbReference type="SAM" id="Coils"/>
    </source>
</evidence>
<keyword evidence="1" id="KW-0175">Coiled coil</keyword>
<dbReference type="CDD" id="cd00090">
    <property type="entry name" value="HTH_ARSR"/>
    <property type="match status" value="1"/>
</dbReference>
<sequence length="214" mass="23533">MAAHVRMTSPMLKAMTHPLRRRIVSLMRHDQPMRAVDLARQLDVPANSVSFHLRTLADAGMIIEAPEHARDRRDRVWVAAGDGFSVPDPGTLQEEDEPALRAYLDQAGIDLQELVRTALVWAVEWSSGRDEVQRAAISLGTLRATRAEIDLLVEELESVIRRTRQRLQESEAGEVRQDWDFLTLVAEAGLGQAGSAQAAPAPRATAAAAGSTDR</sequence>
<feature type="coiled-coil region" evidence="1">
    <location>
        <begin position="142"/>
        <end position="173"/>
    </location>
</feature>
<dbReference type="InterPro" id="IPR036388">
    <property type="entry name" value="WH-like_DNA-bd_sf"/>
</dbReference>
<organism evidence="4 5">
    <name type="scientific">Ornithinimicrobium pratense</name>
    <dbReference type="NCBI Taxonomy" id="2593973"/>
    <lineage>
        <taxon>Bacteria</taxon>
        <taxon>Bacillati</taxon>
        <taxon>Actinomycetota</taxon>
        <taxon>Actinomycetes</taxon>
        <taxon>Micrococcales</taxon>
        <taxon>Ornithinimicrobiaceae</taxon>
        <taxon>Ornithinimicrobium</taxon>
    </lineage>
</organism>
<dbReference type="InterPro" id="IPR011991">
    <property type="entry name" value="ArsR-like_HTH"/>
</dbReference>